<dbReference type="FunFam" id="3.80.10.10:FF:000041">
    <property type="entry name" value="LRR receptor-like serine/threonine-protein kinase ERECTA"/>
    <property type="match status" value="2"/>
</dbReference>
<protein>
    <recommendedName>
        <fullName evidence="4">non-specific serine/threonine protein kinase</fullName>
        <ecNumber evidence="4">2.7.11.1</ecNumber>
    </recommendedName>
</protein>
<evidence type="ECO:0000313" key="26">
    <source>
        <dbReference type="EMBL" id="CAI0410344.1"/>
    </source>
</evidence>
<dbReference type="InterPro" id="IPR011009">
    <property type="entry name" value="Kinase-like_dom_sf"/>
</dbReference>
<dbReference type="SMART" id="SM00369">
    <property type="entry name" value="LRR_TYP"/>
    <property type="match status" value="6"/>
</dbReference>
<dbReference type="GO" id="GO:0005886">
    <property type="term" value="C:plasma membrane"/>
    <property type="evidence" value="ECO:0007669"/>
    <property type="project" value="UniProtKB-SubCell"/>
</dbReference>
<dbReference type="FunFam" id="3.30.200.20:FF:000432">
    <property type="entry name" value="LRR receptor-like serine/threonine-protein kinase EFR"/>
    <property type="match status" value="1"/>
</dbReference>
<dbReference type="Gene3D" id="3.80.10.10">
    <property type="entry name" value="Ribonuclease Inhibitor"/>
    <property type="match status" value="4"/>
</dbReference>
<comment type="similarity">
    <text evidence="3">Belongs to the protein kinase superfamily. Ser/Thr protein kinase family.</text>
</comment>
<keyword evidence="11 24" id="KW-0732">Signal</keyword>
<dbReference type="FunFam" id="1.10.510.10:FF:000358">
    <property type="entry name" value="Putative leucine-rich repeat receptor-like serine/threonine-protein kinase"/>
    <property type="match status" value="1"/>
</dbReference>
<dbReference type="Gene3D" id="3.30.200.20">
    <property type="entry name" value="Phosphorylase Kinase, domain 1"/>
    <property type="match status" value="1"/>
</dbReference>
<keyword evidence="10 23" id="KW-0812">Transmembrane</keyword>
<keyword evidence="18" id="KW-0675">Receptor</keyword>
<dbReference type="AlphaFoldDB" id="A0AAV0JM51"/>
<evidence type="ECO:0000259" key="25">
    <source>
        <dbReference type="PROSITE" id="PS50011"/>
    </source>
</evidence>
<evidence type="ECO:0000256" key="16">
    <source>
        <dbReference type="ARBA" id="ARBA00022989"/>
    </source>
</evidence>
<evidence type="ECO:0000256" key="4">
    <source>
        <dbReference type="ARBA" id="ARBA00012513"/>
    </source>
</evidence>
<dbReference type="InterPro" id="IPR003591">
    <property type="entry name" value="Leu-rich_rpt_typical-subtyp"/>
</dbReference>
<comment type="catalytic activity">
    <reaction evidence="21">
        <text>L-seryl-[protein] + ATP = O-phospho-L-seryl-[protein] + ADP + H(+)</text>
        <dbReference type="Rhea" id="RHEA:17989"/>
        <dbReference type="Rhea" id="RHEA-COMP:9863"/>
        <dbReference type="Rhea" id="RHEA-COMP:11604"/>
        <dbReference type="ChEBI" id="CHEBI:15378"/>
        <dbReference type="ChEBI" id="CHEBI:29999"/>
        <dbReference type="ChEBI" id="CHEBI:30616"/>
        <dbReference type="ChEBI" id="CHEBI:83421"/>
        <dbReference type="ChEBI" id="CHEBI:456216"/>
        <dbReference type="EC" id="2.7.11.1"/>
    </reaction>
</comment>
<evidence type="ECO:0000256" key="1">
    <source>
        <dbReference type="ARBA" id="ARBA00004162"/>
    </source>
</evidence>
<accession>A0AAV0JM51</accession>
<feature type="domain" description="Protein kinase" evidence="25">
    <location>
        <begin position="711"/>
        <end position="1035"/>
    </location>
</feature>
<evidence type="ECO:0000256" key="11">
    <source>
        <dbReference type="ARBA" id="ARBA00022729"/>
    </source>
</evidence>
<dbReference type="Proteomes" id="UP001154282">
    <property type="component" value="Unassembled WGS sequence"/>
</dbReference>
<feature type="signal peptide" evidence="24">
    <location>
        <begin position="1"/>
        <end position="29"/>
    </location>
</feature>
<dbReference type="FunFam" id="3.80.10.10:FF:000565">
    <property type="entry name" value="Leucine-rich repeat receptor-like kinase protein FLORAL ORGAN NUMBER1"/>
    <property type="match status" value="1"/>
</dbReference>
<evidence type="ECO:0000256" key="6">
    <source>
        <dbReference type="ARBA" id="ARBA00022527"/>
    </source>
</evidence>
<evidence type="ECO:0000256" key="2">
    <source>
        <dbReference type="ARBA" id="ARBA00004479"/>
    </source>
</evidence>
<evidence type="ECO:0000256" key="14">
    <source>
        <dbReference type="ARBA" id="ARBA00022777"/>
    </source>
</evidence>
<evidence type="ECO:0000256" key="20">
    <source>
        <dbReference type="ARBA" id="ARBA00047899"/>
    </source>
</evidence>
<dbReference type="InterPro" id="IPR000719">
    <property type="entry name" value="Prot_kinase_dom"/>
</dbReference>
<keyword evidence="19" id="KW-0325">Glycoprotein</keyword>
<keyword evidence="27" id="KW-1185">Reference proteome</keyword>
<evidence type="ECO:0000256" key="8">
    <source>
        <dbReference type="ARBA" id="ARBA00022614"/>
    </source>
</evidence>
<dbReference type="PRINTS" id="PR00019">
    <property type="entry name" value="LEURICHRPT"/>
</dbReference>
<dbReference type="SUPFAM" id="SSF52058">
    <property type="entry name" value="L domain-like"/>
    <property type="match status" value="2"/>
</dbReference>
<dbReference type="InterPro" id="IPR013210">
    <property type="entry name" value="LRR_N_plant-typ"/>
</dbReference>
<dbReference type="InterPro" id="IPR001611">
    <property type="entry name" value="Leu-rich_rpt"/>
</dbReference>
<evidence type="ECO:0000256" key="3">
    <source>
        <dbReference type="ARBA" id="ARBA00008684"/>
    </source>
</evidence>
<evidence type="ECO:0000256" key="7">
    <source>
        <dbReference type="ARBA" id="ARBA00022553"/>
    </source>
</evidence>
<keyword evidence="5" id="KW-1003">Cell membrane</keyword>
<dbReference type="PANTHER" id="PTHR45974:SF283">
    <property type="entry name" value="LEUCINE-RICH REPEAT PROTEIN KINASE FAMILY PROTEIN"/>
    <property type="match status" value="1"/>
</dbReference>
<dbReference type="Pfam" id="PF00069">
    <property type="entry name" value="Pkinase"/>
    <property type="match status" value="1"/>
</dbReference>
<dbReference type="GO" id="GO:0004674">
    <property type="term" value="F:protein serine/threonine kinase activity"/>
    <property type="evidence" value="ECO:0007669"/>
    <property type="project" value="UniProtKB-KW"/>
</dbReference>
<dbReference type="Pfam" id="PF08263">
    <property type="entry name" value="LRRNT_2"/>
    <property type="match status" value="1"/>
</dbReference>
<keyword evidence="9" id="KW-0808">Transferase</keyword>
<keyword evidence="16 23" id="KW-1133">Transmembrane helix</keyword>
<keyword evidence="12" id="KW-0677">Repeat</keyword>
<comment type="subcellular location">
    <subcellularLocation>
        <location evidence="1">Cell membrane</location>
        <topology evidence="1">Single-pass membrane protein</topology>
    </subcellularLocation>
    <subcellularLocation>
        <location evidence="2">Membrane</location>
        <topology evidence="2">Single-pass type I membrane protein</topology>
    </subcellularLocation>
</comment>
<dbReference type="PROSITE" id="PS50011">
    <property type="entry name" value="PROTEIN_KINASE_DOM"/>
    <property type="match status" value="1"/>
</dbReference>
<dbReference type="FunFam" id="3.80.10.10:FF:000288">
    <property type="entry name" value="LRR receptor-like serine/threonine-protein kinase EFR"/>
    <property type="match status" value="1"/>
</dbReference>
<evidence type="ECO:0000256" key="21">
    <source>
        <dbReference type="ARBA" id="ARBA00048679"/>
    </source>
</evidence>
<dbReference type="InterPro" id="IPR008271">
    <property type="entry name" value="Ser/Thr_kinase_AS"/>
</dbReference>
<evidence type="ECO:0000313" key="27">
    <source>
        <dbReference type="Proteomes" id="UP001154282"/>
    </source>
</evidence>
<evidence type="ECO:0000256" key="13">
    <source>
        <dbReference type="ARBA" id="ARBA00022741"/>
    </source>
</evidence>
<feature type="binding site" evidence="22">
    <location>
        <position position="740"/>
    </location>
    <ligand>
        <name>ATP</name>
        <dbReference type="ChEBI" id="CHEBI:30616"/>
    </ligand>
</feature>
<keyword evidence="7" id="KW-0597">Phosphoprotein</keyword>
<name>A0AAV0JM51_9ROSI</name>
<evidence type="ECO:0000256" key="22">
    <source>
        <dbReference type="PROSITE-ProRule" id="PRU10141"/>
    </source>
</evidence>
<dbReference type="Pfam" id="PF00560">
    <property type="entry name" value="LRR_1"/>
    <property type="match status" value="6"/>
</dbReference>
<proteinExistence type="inferred from homology"/>
<dbReference type="EC" id="2.7.11.1" evidence="4"/>
<dbReference type="GO" id="GO:0005524">
    <property type="term" value="F:ATP binding"/>
    <property type="evidence" value="ECO:0007669"/>
    <property type="project" value="UniProtKB-UniRule"/>
</dbReference>
<keyword evidence="13 22" id="KW-0547">Nucleotide-binding</keyword>
<evidence type="ECO:0000256" key="15">
    <source>
        <dbReference type="ARBA" id="ARBA00022840"/>
    </source>
</evidence>
<feature type="transmembrane region" description="Helical" evidence="23">
    <location>
        <begin position="658"/>
        <end position="676"/>
    </location>
</feature>
<evidence type="ECO:0000256" key="5">
    <source>
        <dbReference type="ARBA" id="ARBA00022475"/>
    </source>
</evidence>
<evidence type="ECO:0000256" key="23">
    <source>
        <dbReference type="SAM" id="Phobius"/>
    </source>
</evidence>
<keyword evidence="14" id="KW-0418">Kinase</keyword>
<dbReference type="InterPro" id="IPR055414">
    <property type="entry name" value="LRR_R13L4/SHOC2-like"/>
</dbReference>
<dbReference type="InterPro" id="IPR032675">
    <property type="entry name" value="LRR_dom_sf"/>
</dbReference>
<keyword evidence="15 22" id="KW-0067">ATP-binding</keyword>
<dbReference type="SUPFAM" id="SSF56112">
    <property type="entry name" value="Protein kinase-like (PK-like)"/>
    <property type="match status" value="1"/>
</dbReference>
<dbReference type="SMART" id="SM00220">
    <property type="entry name" value="S_TKc"/>
    <property type="match status" value="1"/>
</dbReference>
<dbReference type="PROSITE" id="PS00107">
    <property type="entry name" value="PROTEIN_KINASE_ATP"/>
    <property type="match status" value="1"/>
</dbReference>
<keyword evidence="17 23" id="KW-0472">Membrane</keyword>
<evidence type="ECO:0000256" key="12">
    <source>
        <dbReference type="ARBA" id="ARBA00022737"/>
    </source>
</evidence>
<evidence type="ECO:0000256" key="19">
    <source>
        <dbReference type="ARBA" id="ARBA00023180"/>
    </source>
</evidence>
<dbReference type="Gene3D" id="1.10.510.10">
    <property type="entry name" value="Transferase(Phosphotransferase) domain 1"/>
    <property type="match status" value="1"/>
</dbReference>
<dbReference type="InterPro" id="IPR017441">
    <property type="entry name" value="Protein_kinase_ATP_BS"/>
</dbReference>
<dbReference type="PANTHER" id="PTHR45974">
    <property type="entry name" value="RECEPTOR-LIKE PROTEIN 55"/>
    <property type="match status" value="1"/>
</dbReference>
<sequence>MAFASQALTKFIVLLLLSCFTWQAHEASANNDTDRVALLEIKKGISHDPDGVFNSWNDSLHFCSWPGVLCGRGSNSRVTSLFLPDLNLAGTLPPHIGNLSFLTSISLANNRFYGQIPSQIGNLVRLQQLNLSENTFDGAIPVNLSRCSKLKILSLQINRLIGTIPDELGSLAKLEYLRVGTNNLTGKLPPSLGNLSQLANLGAAFNNLAGRVPDSFGQLSKLRSLTMGINQLSGKIPPSIYNLSSLQNMVFTYNNLEGSLPENLGHTLTNINYFEISGNNLVGTIPESFCNASKLVDMNMNSNNFVGRIPNCLGNFGGLLWLDVGNNSLGHNSTGDFDFVASLVNCSQLRRVGISRNNFGGSLPDYVGNLSSTQFSELLVGVNQISALPDSLQNLMGLAYVDLSLNMLSGTIPSYFGKMQNVQGLILHGNDFSGEIPDSLGNLSRLVELDLSTNRLEGTLPASLGNCQSLAFIHVAENGLSGEIPPEVMSLSSLTTLLNLSVNLFSGKLPKEVGKLVNLNALDVSYNNLTGEIPSSIGECSSLEHLFMQGNSFEGTIPAPLASMKTLQELDLSHNKLTGNIPAELQNVKFFQYLNLSFNDLEGEVPSGGIFSNASAISLMGNPQLCGGVIQLQLPKCSTAKTAAAASASGRVKLRVEIALPVSAFILLTCLAFVLIHKYKTSRKKRSIEDAIPDQFMRVSYGDLHKATDGFSSANLIGSGGFGTVYKGKLEHMENPVAVKVLDLKHDQADKSLAAECNALRSIRHRNLVKVVSFCSSLDHKGKEFKALVFEYMESGSLEDWLYGTTSITSDIVNQATNNLSLIQRLNIAIDVASAMHYLHNLCETPIIHCDLKPSNVLLDRHMVGHVSDFGQARFLSNGEPFSHSTATTSGVKGTIGYAAPEYGMGSNVSARGDVYSYGILVLEMFTRRRPTDEMFREGLNLHSLAKAASPGNLGSILDPVLLSEEVVPYDDGGIGKGKVTRKKRIGVLQMERVHGCLVSILEVGVACSSESPGQRMNMAAAAAKLQSIRDMLRR</sequence>
<evidence type="ECO:0000256" key="10">
    <source>
        <dbReference type="ARBA" id="ARBA00022692"/>
    </source>
</evidence>
<comment type="catalytic activity">
    <reaction evidence="20">
        <text>L-threonyl-[protein] + ATP = O-phospho-L-threonyl-[protein] + ADP + H(+)</text>
        <dbReference type="Rhea" id="RHEA:46608"/>
        <dbReference type="Rhea" id="RHEA-COMP:11060"/>
        <dbReference type="Rhea" id="RHEA-COMP:11605"/>
        <dbReference type="ChEBI" id="CHEBI:15378"/>
        <dbReference type="ChEBI" id="CHEBI:30013"/>
        <dbReference type="ChEBI" id="CHEBI:30616"/>
        <dbReference type="ChEBI" id="CHEBI:61977"/>
        <dbReference type="ChEBI" id="CHEBI:456216"/>
        <dbReference type="EC" id="2.7.11.1"/>
    </reaction>
</comment>
<dbReference type="EMBL" id="CAMGYJ010000005">
    <property type="protein sequence ID" value="CAI0410344.1"/>
    <property type="molecule type" value="Genomic_DNA"/>
</dbReference>
<evidence type="ECO:0000256" key="24">
    <source>
        <dbReference type="SAM" id="SignalP"/>
    </source>
</evidence>
<feature type="chain" id="PRO_5044009902" description="non-specific serine/threonine protein kinase" evidence="24">
    <location>
        <begin position="30"/>
        <end position="1035"/>
    </location>
</feature>
<gene>
    <name evidence="26" type="ORF">LITE_LOCUS14733</name>
</gene>
<reference evidence="26" key="1">
    <citation type="submission" date="2022-08" db="EMBL/GenBank/DDBJ databases">
        <authorList>
            <person name="Gutierrez-Valencia J."/>
        </authorList>
    </citation>
    <scope>NUCLEOTIDE SEQUENCE</scope>
</reference>
<evidence type="ECO:0000256" key="9">
    <source>
        <dbReference type="ARBA" id="ARBA00022679"/>
    </source>
</evidence>
<dbReference type="PROSITE" id="PS00108">
    <property type="entry name" value="PROTEIN_KINASE_ST"/>
    <property type="match status" value="1"/>
</dbReference>
<evidence type="ECO:0000256" key="17">
    <source>
        <dbReference type="ARBA" id="ARBA00023136"/>
    </source>
</evidence>
<keyword evidence="8" id="KW-0433">Leucine-rich repeat</keyword>
<organism evidence="26 27">
    <name type="scientific">Linum tenue</name>
    <dbReference type="NCBI Taxonomy" id="586396"/>
    <lineage>
        <taxon>Eukaryota</taxon>
        <taxon>Viridiplantae</taxon>
        <taxon>Streptophyta</taxon>
        <taxon>Embryophyta</taxon>
        <taxon>Tracheophyta</taxon>
        <taxon>Spermatophyta</taxon>
        <taxon>Magnoliopsida</taxon>
        <taxon>eudicotyledons</taxon>
        <taxon>Gunneridae</taxon>
        <taxon>Pentapetalae</taxon>
        <taxon>rosids</taxon>
        <taxon>fabids</taxon>
        <taxon>Malpighiales</taxon>
        <taxon>Linaceae</taxon>
        <taxon>Linum</taxon>
    </lineage>
</organism>
<evidence type="ECO:0000256" key="18">
    <source>
        <dbReference type="ARBA" id="ARBA00023170"/>
    </source>
</evidence>
<dbReference type="Pfam" id="PF23598">
    <property type="entry name" value="LRR_14"/>
    <property type="match status" value="1"/>
</dbReference>
<comment type="caution">
    <text evidence="26">The sequence shown here is derived from an EMBL/GenBank/DDBJ whole genome shotgun (WGS) entry which is preliminary data.</text>
</comment>
<keyword evidence="6" id="KW-0723">Serine/threonine-protein kinase</keyword>